<accession>A0A0M3J5K9</accession>
<dbReference type="GO" id="GO:0004307">
    <property type="term" value="F:ethanolaminephosphotransferase activity"/>
    <property type="evidence" value="ECO:0007669"/>
    <property type="project" value="TreeGrafter"/>
</dbReference>
<evidence type="ECO:0000256" key="5">
    <source>
        <dbReference type="RuleBase" id="RU003750"/>
    </source>
</evidence>
<dbReference type="InterPro" id="IPR000462">
    <property type="entry name" value="CDP-OH_P_trans"/>
</dbReference>
<evidence type="ECO:0000256" key="3">
    <source>
        <dbReference type="ARBA" id="ARBA00022679"/>
    </source>
</evidence>
<dbReference type="InterPro" id="IPR043130">
    <property type="entry name" value="CDP-OH_PTrfase_TM_dom"/>
</dbReference>
<keyword evidence="4" id="KW-0472">Membrane</keyword>
<dbReference type="PROSITE" id="PS00379">
    <property type="entry name" value="CDP_ALCOHOL_P_TRANSF"/>
    <property type="match status" value="1"/>
</dbReference>
<dbReference type="InterPro" id="IPR014472">
    <property type="entry name" value="CHOPT"/>
</dbReference>
<sequence>LAITFFANYALDGMDGKQARRTGTSGATGEFFDHGIDTCITVPLAITLFSSVGRGEFSTPFVRVMYVLLSVQIYVHAIHWEQYNTGVMRSPWGYNIGNWMLMGTYLMTYIIGCESYKTYVFGLIRPVILLETGFYSSH</sequence>
<dbReference type="AlphaFoldDB" id="A0A0M3J5K9"/>
<dbReference type="Pfam" id="PF01066">
    <property type="entry name" value="CDP-OH_P_transf"/>
    <property type="match status" value="1"/>
</dbReference>
<dbReference type="GO" id="GO:0005794">
    <property type="term" value="C:Golgi apparatus"/>
    <property type="evidence" value="ECO:0007669"/>
    <property type="project" value="TreeGrafter"/>
</dbReference>
<dbReference type="GO" id="GO:0005789">
    <property type="term" value="C:endoplasmic reticulum membrane"/>
    <property type="evidence" value="ECO:0007669"/>
    <property type="project" value="TreeGrafter"/>
</dbReference>
<comment type="subcellular location">
    <subcellularLocation>
        <location evidence="1">Membrane</location>
    </subcellularLocation>
</comment>
<name>A0A0M3J5K9_ANISI</name>
<evidence type="ECO:0000256" key="4">
    <source>
        <dbReference type="ARBA" id="ARBA00023136"/>
    </source>
</evidence>
<evidence type="ECO:0000313" key="6">
    <source>
        <dbReference type="WBParaSite" id="ASIM_0000284001-mRNA-1"/>
    </source>
</evidence>
<proteinExistence type="inferred from homology"/>
<comment type="similarity">
    <text evidence="2 5">Belongs to the CDP-alcohol phosphatidyltransferase class-I family.</text>
</comment>
<dbReference type="GO" id="GO:0006646">
    <property type="term" value="P:phosphatidylethanolamine biosynthetic process"/>
    <property type="evidence" value="ECO:0007669"/>
    <property type="project" value="TreeGrafter"/>
</dbReference>
<dbReference type="PANTHER" id="PTHR10414:SF71">
    <property type="entry name" value="FI05338P"/>
    <property type="match status" value="1"/>
</dbReference>
<evidence type="ECO:0000256" key="2">
    <source>
        <dbReference type="ARBA" id="ARBA00010441"/>
    </source>
</evidence>
<organism evidence="6">
    <name type="scientific">Anisakis simplex</name>
    <name type="common">Herring worm</name>
    <dbReference type="NCBI Taxonomy" id="6269"/>
    <lineage>
        <taxon>Eukaryota</taxon>
        <taxon>Metazoa</taxon>
        <taxon>Ecdysozoa</taxon>
        <taxon>Nematoda</taxon>
        <taxon>Chromadorea</taxon>
        <taxon>Rhabditida</taxon>
        <taxon>Spirurina</taxon>
        <taxon>Ascaridomorpha</taxon>
        <taxon>Ascaridoidea</taxon>
        <taxon>Anisakidae</taxon>
        <taxon>Anisakis</taxon>
        <taxon>Anisakis simplex complex</taxon>
    </lineage>
</organism>
<dbReference type="InterPro" id="IPR048254">
    <property type="entry name" value="CDP_ALCOHOL_P_TRANSF_CS"/>
</dbReference>
<protein>
    <submittedName>
        <fullName evidence="6">Ethanolaminephosphotransferase 1 (inferred by orthology to a human protein)</fullName>
    </submittedName>
</protein>
<evidence type="ECO:0000256" key="1">
    <source>
        <dbReference type="ARBA" id="ARBA00004370"/>
    </source>
</evidence>
<dbReference type="WBParaSite" id="ASIM_0000284001-mRNA-1">
    <property type="protein sequence ID" value="ASIM_0000284001-mRNA-1"/>
    <property type="gene ID" value="ASIM_0000284001"/>
</dbReference>
<keyword evidence="3 5" id="KW-0808">Transferase</keyword>
<dbReference type="PANTHER" id="PTHR10414">
    <property type="entry name" value="ETHANOLAMINEPHOSPHOTRANSFERASE"/>
    <property type="match status" value="1"/>
</dbReference>
<dbReference type="Gene3D" id="1.20.120.1760">
    <property type="match status" value="1"/>
</dbReference>
<reference evidence="6" key="1">
    <citation type="submission" date="2017-02" db="UniProtKB">
        <authorList>
            <consortium name="WormBaseParasite"/>
        </authorList>
    </citation>
    <scope>IDENTIFICATION</scope>
</reference>